<organism evidence="2 3">
    <name type="scientific">Petrolisthes cinctipes</name>
    <name type="common">Flat porcelain crab</name>
    <dbReference type="NCBI Taxonomy" id="88211"/>
    <lineage>
        <taxon>Eukaryota</taxon>
        <taxon>Metazoa</taxon>
        <taxon>Ecdysozoa</taxon>
        <taxon>Arthropoda</taxon>
        <taxon>Crustacea</taxon>
        <taxon>Multicrustacea</taxon>
        <taxon>Malacostraca</taxon>
        <taxon>Eumalacostraca</taxon>
        <taxon>Eucarida</taxon>
        <taxon>Decapoda</taxon>
        <taxon>Pleocyemata</taxon>
        <taxon>Anomura</taxon>
        <taxon>Galatheoidea</taxon>
        <taxon>Porcellanidae</taxon>
        <taxon>Petrolisthes</taxon>
    </lineage>
</organism>
<evidence type="ECO:0000313" key="3">
    <source>
        <dbReference type="Proteomes" id="UP001286313"/>
    </source>
</evidence>
<keyword evidence="3" id="KW-1185">Reference proteome</keyword>
<reference evidence="2" key="1">
    <citation type="submission" date="2023-10" db="EMBL/GenBank/DDBJ databases">
        <title>Genome assemblies of two species of porcelain crab, Petrolisthes cinctipes and Petrolisthes manimaculis (Anomura: Porcellanidae).</title>
        <authorList>
            <person name="Angst P."/>
        </authorList>
    </citation>
    <scope>NUCLEOTIDE SEQUENCE</scope>
    <source>
        <strain evidence="2">PB745_01</strain>
        <tissue evidence="2">Gill</tissue>
    </source>
</reference>
<proteinExistence type="predicted"/>
<evidence type="ECO:0000256" key="1">
    <source>
        <dbReference type="SAM" id="MobiDB-lite"/>
    </source>
</evidence>
<dbReference type="AlphaFoldDB" id="A0AAE1K7K4"/>
<feature type="region of interest" description="Disordered" evidence="1">
    <location>
        <begin position="63"/>
        <end position="110"/>
    </location>
</feature>
<dbReference type="Proteomes" id="UP001286313">
    <property type="component" value="Unassembled WGS sequence"/>
</dbReference>
<name>A0AAE1K7K4_PETCI</name>
<sequence length="133" mass="14707">MFFSLILHPHFPTSIPCSSPLFSSPFITRFLNLFFTHTSPFTPYLTVHPTHCNLHHPILHSSSNPSPVTPSLNLHPPHPSPLTPTPSFNLHPPHPSPLTPTPSLTSHPNPIPIPHLSPPLLTFTPLLSITTFH</sequence>
<accession>A0AAE1K7K4</accession>
<protein>
    <submittedName>
        <fullName evidence="2">Uncharacterized protein</fullName>
    </submittedName>
</protein>
<comment type="caution">
    <text evidence="2">The sequence shown here is derived from an EMBL/GenBank/DDBJ whole genome shotgun (WGS) entry which is preliminary data.</text>
</comment>
<gene>
    <name evidence="2" type="ORF">Pcinc_028224</name>
</gene>
<dbReference type="EMBL" id="JAWQEG010003437">
    <property type="protein sequence ID" value="KAK3866227.1"/>
    <property type="molecule type" value="Genomic_DNA"/>
</dbReference>
<evidence type="ECO:0000313" key="2">
    <source>
        <dbReference type="EMBL" id="KAK3866227.1"/>
    </source>
</evidence>